<keyword evidence="1" id="KW-0812">Transmembrane</keyword>
<keyword evidence="1" id="KW-1133">Transmembrane helix</keyword>
<proteinExistence type="predicted"/>
<dbReference type="InterPro" id="IPR049458">
    <property type="entry name" value="EpsG-like"/>
</dbReference>
<feature type="transmembrane region" description="Helical" evidence="1">
    <location>
        <begin position="6"/>
        <end position="22"/>
    </location>
</feature>
<feature type="transmembrane region" description="Helical" evidence="1">
    <location>
        <begin position="267"/>
        <end position="284"/>
    </location>
</feature>
<evidence type="ECO:0000313" key="2">
    <source>
        <dbReference type="EMBL" id="TDG73809.1"/>
    </source>
</evidence>
<accession>A0A4R5NH11</accession>
<feature type="transmembrane region" description="Helical" evidence="1">
    <location>
        <begin position="290"/>
        <end position="310"/>
    </location>
</feature>
<organism evidence="2 3">
    <name type="scientific">Companilactobacillus farciminis</name>
    <dbReference type="NCBI Taxonomy" id="1612"/>
    <lineage>
        <taxon>Bacteria</taxon>
        <taxon>Bacillati</taxon>
        <taxon>Bacillota</taxon>
        <taxon>Bacilli</taxon>
        <taxon>Lactobacillales</taxon>
        <taxon>Lactobacillaceae</taxon>
        <taxon>Companilactobacillus</taxon>
    </lineage>
</organism>
<evidence type="ECO:0000256" key="1">
    <source>
        <dbReference type="SAM" id="Phobius"/>
    </source>
</evidence>
<protein>
    <recommendedName>
        <fullName evidence="4">EpsG family protein</fullName>
    </recommendedName>
</protein>
<keyword evidence="3" id="KW-1185">Reference proteome</keyword>
<feature type="transmembrane region" description="Helical" evidence="1">
    <location>
        <begin position="322"/>
        <end position="341"/>
    </location>
</feature>
<gene>
    <name evidence="2" type="ORF">C5L30_001301</name>
</gene>
<sequence length="359" mass="41970">MEFYFLQLSFFLMYSFFFYFFRSKEIIKWYLFIAFMHLSLLMGLRSYLVGTDTQLYMNYFLNQNTSYNSNGALIYNIFSKFIFQLANGNYTIFILLMSALSVFFFLASLIKLENDFISVFLSIYIYITYYFYFDSFNMQRQMLAVSIAMYSVCLFIEGKNIKSVLLLLLAIGIHSTAFLALINFFLVRVKKNGKYLTLLILFMTVILFSYNKILMIFSMFFSHYNMYVNSMNNSSLSAGGGVLFLGSFFILISLLSFFMIDIKKDNIFAFTLFSTIMGSIFYIVGRNSQLIIRIANYLLIFVPVFMPTAIKKISNKFLEKRLVELFGIFIIILIGLVIMYYKLANNFSGVVPYSTSFKF</sequence>
<dbReference type="OrthoDB" id="2278077at2"/>
<dbReference type="Proteomes" id="UP000295257">
    <property type="component" value="Unassembled WGS sequence"/>
</dbReference>
<keyword evidence="1" id="KW-0472">Membrane</keyword>
<feature type="transmembrane region" description="Helical" evidence="1">
    <location>
        <begin position="164"/>
        <end position="186"/>
    </location>
</feature>
<evidence type="ECO:0008006" key="4">
    <source>
        <dbReference type="Google" id="ProtNLM"/>
    </source>
</evidence>
<feature type="transmembrane region" description="Helical" evidence="1">
    <location>
        <begin position="241"/>
        <end position="260"/>
    </location>
</feature>
<name>A0A4R5NH11_9LACO</name>
<feature type="transmembrane region" description="Helical" evidence="1">
    <location>
        <begin position="29"/>
        <end position="47"/>
    </location>
</feature>
<feature type="transmembrane region" description="Helical" evidence="1">
    <location>
        <begin position="116"/>
        <end position="133"/>
    </location>
</feature>
<feature type="transmembrane region" description="Helical" evidence="1">
    <location>
        <begin position="198"/>
        <end position="221"/>
    </location>
</feature>
<reference evidence="2 3" key="1">
    <citation type="journal article" date="2019" name="Appl. Microbiol. Biotechnol.">
        <title>Uncovering carbohydrate metabolism through a genotype-phenotype association study of 56 lactic acid bacteria genomes.</title>
        <authorList>
            <person name="Buron-Moles G."/>
            <person name="Chailyan A."/>
            <person name="Dolejs I."/>
            <person name="Forster J."/>
            <person name="Miks M.H."/>
        </authorList>
    </citation>
    <scope>NUCLEOTIDE SEQUENCE [LARGE SCALE GENOMIC DNA]</scope>
    <source>
        <strain evidence="2 3">ATCC 29644</strain>
    </source>
</reference>
<dbReference type="Pfam" id="PF14897">
    <property type="entry name" value="EpsG"/>
    <property type="match status" value="1"/>
</dbReference>
<evidence type="ECO:0000313" key="3">
    <source>
        <dbReference type="Proteomes" id="UP000295257"/>
    </source>
</evidence>
<dbReference type="EMBL" id="PUFN01000007">
    <property type="protein sequence ID" value="TDG73809.1"/>
    <property type="molecule type" value="Genomic_DNA"/>
</dbReference>
<feature type="transmembrane region" description="Helical" evidence="1">
    <location>
        <begin position="90"/>
        <end position="110"/>
    </location>
</feature>
<dbReference type="AlphaFoldDB" id="A0A4R5NH11"/>
<dbReference type="RefSeq" id="WP_056945179.1">
    <property type="nucleotide sequence ID" value="NZ_PUFN01000007.1"/>
</dbReference>
<comment type="caution">
    <text evidence="2">The sequence shown here is derived from an EMBL/GenBank/DDBJ whole genome shotgun (WGS) entry which is preliminary data.</text>
</comment>